<dbReference type="InterPro" id="IPR000259">
    <property type="entry name" value="Adhesion_dom_fimbrial"/>
</dbReference>
<dbReference type="InterPro" id="IPR036937">
    <property type="entry name" value="Adhesion_dom_fimbrial_sf"/>
</dbReference>
<keyword evidence="4" id="KW-0281">Fimbrium</keyword>
<dbReference type="AlphaFoldDB" id="A0A1H2N8N3"/>
<dbReference type="GO" id="GO:0009289">
    <property type="term" value="C:pilus"/>
    <property type="evidence" value="ECO:0007669"/>
    <property type="project" value="UniProtKB-SubCell"/>
</dbReference>
<organism evidence="7 8">
    <name type="scientific">Pseudomonas mucidolens</name>
    <dbReference type="NCBI Taxonomy" id="46679"/>
    <lineage>
        <taxon>Bacteria</taxon>
        <taxon>Pseudomonadati</taxon>
        <taxon>Pseudomonadota</taxon>
        <taxon>Gammaproteobacteria</taxon>
        <taxon>Pseudomonadales</taxon>
        <taxon>Pseudomonadaceae</taxon>
        <taxon>Pseudomonas</taxon>
    </lineage>
</organism>
<evidence type="ECO:0000313" key="8">
    <source>
        <dbReference type="Proteomes" id="UP000198600"/>
    </source>
</evidence>
<protein>
    <submittedName>
        <fullName evidence="7">Pilin (Type 1 fimbria component protein)</fullName>
    </submittedName>
</protein>
<keyword evidence="8" id="KW-1185">Reference proteome</keyword>
<reference evidence="8" key="1">
    <citation type="submission" date="2016-10" db="EMBL/GenBank/DDBJ databases">
        <authorList>
            <person name="Varghese N."/>
            <person name="Submissions S."/>
        </authorList>
    </citation>
    <scope>NUCLEOTIDE SEQUENCE [LARGE SCALE GENOMIC DNA]</scope>
    <source>
        <strain evidence="8">LMG 2223</strain>
    </source>
</reference>
<evidence type="ECO:0000256" key="5">
    <source>
        <dbReference type="SAM" id="SignalP"/>
    </source>
</evidence>
<dbReference type="STRING" id="46679.SAMN05216202_3230"/>
<dbReference type="EMBL" id="LT629802">
    <property type="protein sequence ID" value="SDV01859.1"/>
    <property type="molecule type" value="Genomic_DNA"/>
</dbReference>
<evidence type="ECO:0000256" key="2">
    <source>
        <dbReference type="ARBA" id="ARBA00006671"/>
    </source>
</evidence>
<accession>A0A1H2N8N3</accession>
<comment type="subcellular location">
    <subcellularLocation>
        <location evidence="1">Fimbrium</location>
    </subcellularLocation>
</comment>
<dbReference type="PANTHER" id="PTHR33420:SF3">
    <property type="entry name" value="FIMBRIAL SUBUNIT ELFA"/>
    <property type="match status" value="1"/>
</dbReference>
<proteinExistence type="inferred from homology"/>
<dbReference type="OrthoDB" id="6052505at2"/>
<dbReference type="Proteomes" id="UP000198600">
    <property type="component" value="Chromosome I"/>
</dbReference>
<dbReference type="SUPFAM" id="SSF49401">
    <property type="entry name" value="Bacterial adhesins"/>
    <property type="match status" value="1"/>
</dbReference>
<evidence type="ECO:0000256" key="1">
    <source>
        <dbReference type="ARBA" id="ARBA00004561"/>
    </source>
</evidence>
<dbReference type="GO" id="GO:0043709">
    <property type="term" value="P:cell adhesion involved in single-species biofilm formation"/>
    <property type="evidence" value="ECO:0007669"/>
    <property type="project" value="TreeGrafter"/>
</dbReference>
<dbReference type="InterPro" id="IPR050263">
    <property type="entry name" value="Bact_Fimbrial_Adh_Pro"/>
</dbReference>
<dbReference type="InterPro" id="IPR008966">
    <property type="entry name" value="Adhesion_dom_sf"/>
</dbReference>
<dbReference type="PANTHER" id="PTHR33420">
    <property type="entry name" value="FIMBRIAL SUBUNIT ELFA-RELATED"/>
    <property type="match status" value="1"/>
</dbReference>
<evidence type="ECO:0000313" key="7">
    <source>
        <dbReference type="EMBL" id="SDV01859.1"/>
    </source>
</evidence>
<feature type="chain" id="PRO_5009281282" evidence="5">
    <location>
        <begin position="30"/>
        <end position="313"/>
    </location>
</feature>
<dbReference type="Gene3D" id="2.60.40.1090">
    <property type="entry name" value="Fimbrial-type adhesion domain"/>
    <property type="match status" value="1"/>
</dbReference>
<evidence type="ECO:0000256" key="4">
    <source>
        <dbReference type="ARBA" id="ARBA00023263"/>
    </source>
</evidence>
<feature type="signal peptide" evidence="5">
    <location>
        <begin position="1"/>
        <end position="29"/>
    </location>
</feature>
<evidence type="ECO:0000259" key="6">
    <source>
        <dbReference type="Pfam" id="PF00419"/>
    </source>
</evidence>
<dbReference type="RefSeq" id="WP_084376900.1">
    <property type="nucleotide sequence ID" value="NZ_LS483433.1"/>
</dbReference>
<dbReference type="Gene3D" id="2.60.40.3310">
    <property type="match status" value="1"/>
</dbReference>
<evidence type="ECO:0000256" key="3">
    <source>
        <dbReference type="ARBA" id="ARBA00022729"/>
    </source>
</evidence>
<sequence>MKPFTLKPALWNSAIAGVLLALCSTSSWAICTVKGPVFLNVAVPTSLHVPKNTPNGTELYRSTPAAVISSTNSFTCQAGDHWGYLNSRGETMLNDPSPIGSTGLGWRWVYNGRFLGAYPSSDTLAPNYAYTLINTTYAIALYKIGEITPGSIPAGEVGTHAVTGGTIATMTLSNAIALTEVSCQTPSVNVDLGKQRSSQFGGVGTTIGKKAFNINLTNCPLGLGGISYRLDPVNTAFDAQTGVLALDEGGATGVGIQITDDSDKAVSLGETHQFRRGTSLNHVIPLKAAYYKTANTVTGGKANASMQFTITYQ</sequence>
<name>A0A1H2N8N3_9PSED</name>
<gene>
    <name evidence="7" type="ORF">SAMN05216202_3230</name>
</gene>
<dbReference type="Pfam" id="PF00419">
    <property type="entry name" value="Fimbrial"/>
    <property type="match status" value="1"/>
</dbReference>
<feature type="domain" description="Fimbrial-type adhesion" evidence="6">
    <location>
        <begin position="183"/>
        <end position="313"/>
    </location>
</feature>
<comment type="similarity">
    <text evidence="2">Belongs to the fimbrial protein family.</text>
</comment>
<keyword evidence="3 5" id="KW-0732">Signal</keyword>